<keyword evidence="3" id="KW-1185">Reference proteome</keyword>
<evidence type="ECO:0000313" key="3">
    <source>
        <dbReference type="Proteomes" id="UP000184164"/>
    </source>
</evidence>
<dbReference type="Proteomes" id="UP000184164">
    <property type="component" value="Unassembled WGS sequence"/>
</dbReference>
<gene>
    <name evidence="2" type="ORF">SAMN05444274_103442</name>
</gene>
<accession>A0A1M4YRZ6</accession>
<proteinExistence type="predicted"/>
<evidence type="ECO:0000313" key="2">
    <source>
        <dbReference type="EMBL" id="SHF08417.1"/>
    </source>
</evidence>
<evidence type="ECO:0000256" key="1">
    <source>
        <dbReference type="SAM" id="MobiDB-lite"/>
    </source>
</evidence>
<name>A0A1M4YRZ6_9BACT</name>
<protein>
    <submittedName>
        <fullName evidence="2">Uncharacterized protein</fullName>
    </submittedName>
</protein>
<dbReference type="AlphaFoldDB" id="A0A1M4YRZ6"/>
<reference evidence="2 3" key="1">
    <citation type="submission" date="2016-11" db="EMBL/GenBank/DDBJ databases">
        <authorList>
            <person name="Jaros S."/>
            <person name="Januszkiewicz K."/>
            <person name="Wedrychowicz H."/>
        </authorList>
    </citation>
    <scope>NUCLEOTIDE SEQUENCE [LARGE SCALE GENOMIC DNA]</scope>
    <source>
        <strain evidence="2 3">DSM 26910</strain>
    </source>
</reference>
<organism evidence="2 3">
    <name type="scientific">Mariniphaga anaerophila</name>
    <dbReference type="NCBI Taxonomy" id="1484053"/>
    <lineage>
        <taxon>Bacteria</taxon>
        <taxon>Pseudomonadati</taxon>
        <taxon>Bacteroidota</taxon>
        <taxon>Bacteroidia</taxon>
        <taxon>Marinilabiliales</taxon>
        <taxon>Prolixibacteraceae</taxon>
        <taxon>Mariniphaga</taxon>
    </lineage>
</organism>
<dbReference type="EMBL" id="FQUM01000003">
    <property type="protein sequence ID" value="SHF08417.1"/>
    <property type="molecule type" value="Genomic_DNA"/>
</dbReference>
<feature type="region of interest" description="Disordered" evidence="1">
    <location>
        <begin position="20"/>
        <end position="42"/>
    </location>
</feature>
<sequence length="42" mass="4750">MLHKRRAAKEKCSSSFYAELNCPSSSPLPKKPSWDSPSEQIK</sequence>